<evidence type="ECO:0000256" key="2">
    <source>
        <dbReference type="ARBA" id="ARBA00010840"/>
    </source>
</evidence>
<dbReference type="GO" id="GO:0006260">
    <property type="term" value="P:DNA replication"/>
    <property type="evidence" value="ECO:0007669"/>
    <property type="project" value="UniProtKB-KW"/>
</dbReference>
<comment type="similarity">
    <text evidence="2">Belongs to the ORC6 family.</text>
</comment>
<feature type="domain" description="ORC6 first cyclin-like" evidence="7">
    <location>
        <begin position="10"/>
        <end position="94"/>
    </location>
</feature>
<organism evidence="8 9">
    <name type="scientific">Didymella heteroderae</name>
    <dbReference type="NCBI Taxonomy" id="1769908"/>
    <lineage>
        <taxon>Eukaryota</taxon>
        <taxon>Fungi</taxon>
        <taxon>Dikarya</taxon>
        <taxon>Ascomycota</taxon>
        <taxon>Pezizomycotina</taxon>
        <taxon>Dothideomycetes</taxon>
        <taxon>Pleosporomycetidae</taxon>
        <taxon>Pleosporales</taxon>
        <taxon>Pleosporineae</taxon>
        <taxon>Didymellaceae</taxon>
        <taxon>Didymella</taxon>
    </lineage>
</organism>
<feature type="region of interest" description="Disordered" evidence="6">
    <location>
        <begin position="185"/>
        <end position="205"/>
    </location>
</feature>
<evidence type="ECO:0000256" key="3">
    <source>
        <dbReference type="ARBA" id="ARBA00022705"/>
    </source>
</evidence>
<feature type="region of interest" description="Disordered" evidence="6">
    <location>
        <begin position="94"/>
        <end position="143"/>
    </location>
</feature>
<evidence type="ECO:0000256" key="6">
    <source>
        <dbReference type="SAM" id="MobiDB-lite"/>
    </source>
</evidence>
<keyword evidence="9" id="KW-1185">Reference proteome</keyword>
<evidence type="ECO:0000256" key="5">
    <source>
        <dbReference type="ARBA" id="ARBA00023242"/>
    </source>
</evidence>
<keyword evidence="5" id="KW-0539">Nucleus</keyword>
<evidence type="ECO:0000256" key="1">
    <source>
        <dbReference type="ARBA" id="ARBA00004123"/>
    </source>
</evidence>
<evidence type="ECO:0000256" key="4">
    <source>
        <dbReference type="ARBA" id="ARBA00023125"/>
    </source>
</evidence>
<reference evidence="8" key="1">
    <citation type="submission" date="2019-04" db="EMBL/GenBank/DDBJ databases">
        <title>Sequencing of skin fungus with MAO and IRED activity.</title>
        <authorList>
            <person name="Marsaioli A.J."/>
            <person name="Bonatto J.M.C."/>
            <person name="Reis Junior O."/>
        </authorList>
    </citation>
    <scope>NUCLEOTIDE SEQUENCE</scope>
    <source>
        <strain evidence="8">28M1</strain>
    </source>
</reference>
<dbReference type="OrthoDB" id="5367324at2759"/>
<dbReference type="Proteomes" id="UP000758155">
    <property type="component" value="Unassembled WGS sequence"/>
</dbReference>
<keyword evidence="3" id="KW-0235">DNA replication</keyword>
<dbReference type="AlphaFoldDB" id="A0A9P4WRZ4"/>
<dbReference type="GO" id="GO:0003677">
    <property type="term" value="F:DNA binding"/>
    <property type="evidence" value="ECO:0007669"/>
    <property type="project" value="UniProtKB-KW"/>
</dbReference>
<evidence type="ECO:0000313" key="9">
    <source>
        <dbReference type="Proteomes" id="UP000758155"/>
    </source>
</evidence>
<sequence length="365" mass="40159">MNKASIEQALTGLLPTLNGPLPSELVDVALSLLARSRSAANSLKSEEEIARPYACAQLACERLKKRLNLPSIASRPPCPPRVYKKLYDYLASALPDSSTPREPQTPRNDRTSAPASARTTPKTPLSSRKTPRTAQKIDSSAGEPPEWIMPAIRMLVKNFSYPLATPHVYTGVESTLPLMARMSAAAADTPSKRPRRTGNESKAPMATVSETKTVALVVVIFLYVLSRMENQDITPEEYEIRKGKAIRTLLELPAAKNVTSDELSPEIEDLMNVAIHEGWMRMEWFLNIAPVESVDEMEGVEMAVNGTVHPTAGKFLGLKGGSSDYIGLGTMLQDSTDYLGERQRQYYKAWKAKIMARLEEIEAGA</sequence>
<gene>
    <name evidence="8" type="ORF">E8E12_009000</name>
</gene>
<dbReference type="Pfam" id="PF05460">
    <property type="entry name" value="ORC6"/>
    <property type="match status" value="1"/>
</dbReference>
<keyword evidence="4" id="KW-0238">DNA-binding</keyword>
<accession>A0A9P4WRZ4</accession>
<proteinExistence type="inferred from homology"/>
<protein>
    <recommendedName>
        <fullName evidence="7">ORC6 first cyclin-like domain-containing protein</fullName>
    </recommendedName>
</protein>
<evidence type="ECO:0000313" key="8">
    <source>
        <dbReference type="EMBL" id="KAF3040967.1"/>
    </source>
</evidence>
<name>A0A9P4WRZ4_9PLEO</name>
<comment type="subcellular location">
    <subcellularLocation>
        <location evidence="1">Nucleus</location>
    </subcellularLocation>
</comment>
<dbReference type="EMBL" id="SWKV01000023">
    <property type="protein sequence ID" value="KAF3040967.1"/>
    <property type="molecule type" value="Genomic_DNA"/>
</dbReference>
<dbReference type="InterPro" id="IPR008721">
    <property type="entry name" value="ORC6_cyclin_first"/>
</dbReference>
<evidence type="ECO:0000259" key="7">
    <source>
        <dbReference type="Pfam" id="PF05460"/>
    </source>
</evidence>
<feature type="compositionally biased region" description="Polar residues" evidence="6">
    <location>
        <begin position="95"/>
        <end position="138"/>
    </location>
</feature>
<dbReference type="GO" id="GO:0005664">
    <property type="term" value="C:nuclear origin of replication recognition complex"/>
    <property type="evidence" value="ECO:0007669"/>
    <property type="project" value="InterPro"/>
</dbReference>
<comment type="caution">
    <text evidence="8">The sequence shown here is derived from an EMBL/GenBank/DDBJ whole genome shotgun (WGS) entry which is preliminary data.</text>
</comment>